<keyword evidence="10" id="KW-0732">Signal</keyword>
<evidence type="ECO:0000256" key="8">
    <source>
        <dbReference type="SAM" id="MobiDB-lite"/>
    </source>
</evidence>
<dbReference type="OMA" id="PFGVQPN"/>
<reference evidence="13 14" key="1">
    <citation type="submission" date="2025-04" db="UniProtKB">
        <authorList>
            <consortium name="RefSeq"/>
        </authorList>
    </citation>
    <scope>IDENTIFICATION</scope>
    <source>
        <strain evidence="13 14">15085-1641.00</strain>
        <tissue evidence="13 14">Whole body</tissue>
    </source>
</reference>
<feature type="compositionally biased region" description="Basic and acidic residues" evidence="8">
    <location>
        <begin position="425"/>
        <end position="437"/>
    </location>
</feature>
<keyword evidence="5 9" id="KW-1133">Transmembrane helix</keyword>
<feature type="region of interest" description="Disordered" evidence="8">
    <location>
        <begin position="418"/>
        <end position="437"/>
    </location>
</feature>
<evidence type="ECO:0000256" key="10">
    <source>
        <dbReference type="SAM" id="SignalP"/>
    </source>
</evidence>
<evidence type="ECO:0000313" key="12">
    <source>
        <dbReference type="Proteomes" id="UP000504633"/>
    </source>
</evidence>
<feature type="signal peptide" evidence="10">
    <location>
        <begin position="1"/>
        <end position="25"/>
    </location>
</feature>
<feature type="transmembrane region" description="Helical" evidence="9">
    <location>
        <begin position="967"/>
        <end position="989"/>
    </location>
</feature>
<dbReference type="RefSeq" id="XP_023173592.2">
    <property type="nucleotide sequence ID" value="XM_023317824.2"/>
</dbReference>
<proteinExistence type="inferred from homology"/>
<feature type="transmembrane region" description="Helical" evidence="9">
    <location>
        <begin position="995"/>
        <end position="1014"/>
    </location>
</feature>
<dbReference type="PROSITE" id="PS01186">
    <property type="entry name" value="EGF_2"/>
    <property type="match status" value="1"/>
</dbReference>
<dbReference type="Pfam" id="PF12036">
    <property type="entry name" value="DUF3522"/>
    <property type="match status" value="1"/>
</dbReference>
<feature type="domain" description="EGF-like" evidence="11">
    <location>
        <begin position="770"/>
        <end position="810"/>
    </location>
</feature>
<dbReference type="Proteomes" id="UP000504633">
    <property type="component" value="Unplaced"/>
</dbReference>
<keyword evidence="12" id="KW-1185">Reference proteome</keyword>
<name>A0A6J2SZE4_DROHY</name>
<evidence type="ECO:0000256" key="4">
    <source>
        <dbReference type="ARBA" id="ARBA00022692"/>
    </source>
</evidence>
<protein>
    <submittedName>
        <fullName evidence="13 14">Uncharacterized protein LOC111601306 isoform X1</fullName>
    </submittedName>
</protein>
<keyword evidence="7" id="KW-0245">EGF-like domain</keyword>
<evidence type="ECO:0000256" key="2">
    <source>
        <dbReference type="ARBA" id="ARBA00005542"/>
    </source>
</evidence>
<evidence type="ECO:0000259" key="11">
    <source>
        <dbReference type="PROSITE" id="PS50026"/>
    </source>
</evidence>
<dbReference type="PANTHER" id="PTHR14319">
    <property type="entry name" value="FIVE-SPAN TRANSMEMBRANE PROTEIN M83"/>
    <property type="match status" value="1"/>
</dbReference>
<feature type="transmembrane region" description="Helical" evidence="9">
    <location>
        <begin position="934"/>
        <end position="955"/>
    </location>
</feature>
<evidence type="ECO:0000256" key="6">
    <source>
        <dbReference type="ARBA" id="ARBA00023136"/>
    </source>
</evidence>
<dbReference type="AlphaFoldDB" id="A0A6J2SZE4"/>
<accession>A0A6J2SZE4</accession>
<dbReference type="GO" id="GO:0005886">
    <property type="term" value="C:plasma membrane"/>
    <property type="evidence" value="ECO:0007669"/>
    <property type="project" value="UniProtKB-SubCell"/>
</dbReference>
<dbReference type="OrthoDB" id="69646at2759"/>
<keyword evidence="3" id="KW-1003">Cell membrane</keyword>
<comment type="caution">
    <text evidence="7">Lacks conserved residue(s) required for the propagation of feature annotation.</text>
</comment>
<feature type="chain" id="PRO_5044642612" evidence="10">
    <location>
        <begin position="26"/>
        <end position="1024"/>
    </location>
</feature>
<gene>
    <name evidence="13 14 15" type="primary">LOC111601306</name>
</gene>
<keyword evidence="7" id="KW-1015">Disulfide bond</keyword>
<evidence type="ECO:0000313" key="14">
    <source>
        <dbReference type="RefSeq" id="XP_023173592.2"/>
    </source>
</evidence>
<dbReference type="RefSeq" id="XP_023173590.2">
    <property type="nucleotide sequence ID" value="XM_023317822.2"/>
</dbReference>
<sequence length="1024" mass="115675">MTHKRSRCNISVLLILLYIGQKMRGNDASVQFHQESSENKYNLGEQIEQIETPRDQKLTVRLPSNTLLKYGSYKDVSILHFRVPLDTKAAYFSFKAFEESKSAFQRKCKIKDVTLHLKASSFPVISPENITFPKYFLSSEERFKVYNLQFQSDQKRHRIDIQGPQLGSWFAVAFVSWTDPNNDRIEQQGLSASCETLVLAELSVSSFYPTIITNGQVTTGNITSTFVYSKEESADLASDHNFGATKLLRGIILKKEHKNHHSNVTIENKTHAEFEAGTDKDTYSDGIKNNTNESNGNLETNNEITYKFYVPADTAVATARVTFGKVCVDCPDIGFYIQANAFPLIRSGRKNVAGNEYNYLHSTVIRPNQTEEISIKFYVQPDTWHYALLKFVSSADELFLASHFGEIKATGDTASKSAYSSTTKVEARQGQRLNATDDLRSESHQISYMLQIDFDPVESDRESNRTHSQPKSDYKTNWEPVRMRGMDFYPLLRQSYHEFFMFDFDLQPDVNGTVPTLLNLTALSPAGFAFELGEVHDIGGTLTFAVSMKPEVRIISELKQASPTMSPASERGGILAEKLVGNLDDVEVMMGQEQQPSNNQSMQIIVCMRLGVPGVPTWPDKCRYGQRLLPASSIINNTDIMGLIHVPFPESGLWYVTMGLFCHGAETARVTIIDSVKEFVRQHLNLLQEMRSPCACAANAKIHENCIGSKDCLAGMNETETLKVKECMMDSKCTDNYLEMTRLFDVHHRSATEQHFALENCNTSVVFSISSSPCVAGRCGRFGRCYHYMSGGFVFSTCVCMKGYRGWDCTEDSQVPSSMSILMASLLLTLSNLLFIPSIYLAFRRRYYTEGVIYFFAMFFSIFYHACDSGEDEYSFCLVKISVLQFCDFYCGLLAIWVTLIAMAHMPQQFVSLLNMFGAILLAFGTELNKQSLWVFLAPALTGICLISTSWGLRCAKTRKWFPARRYLTIFMPLGLVLVMIGLVCYAFLQTKQNYHIVHSVWHMVMAISIMCLLPSHKSFMPKS</sequence>
<dbReference type="InterPro" id="IPR021910">
    <property type="entry name" value="NGX6/PGAP6/MYMK"/>
</dbReference>
<evidence type="ECO:0000256" key="9">
    <source>
        <dbReference type="SAM" id="Phobius"/>
    </source>
</evidence>
<evidence type="ECO:0000256" key="7">
    <source>
        <dbReference type="PROSITE-ProRule" id="PRU00076"/>
    </source>
</evidence>
<keyword evidence="6 9" id="KW-0472">Membrane</keyword>
<feature type="transmembrane region" description="Helical" evidence="9">
    <location>
        <begin position="910"/>
        <end position="928"/>
    </location>
</feature>
<evidence type="ECO:0000313" key="15">
    <source>
        <dbReference type="RefSeq" id="XP_030081577.1"/>
    </source>
</evidence>
<evidence type="ECO:0000313" key="13">
    <source>
        <dbReference type="RefSeq" id="XP_023173590.2"/>
    </source>
</evidence>
<feature type="transmembrane region" description="Helical" evidence="9">
    <location>
        <begin position="847"/>
        <end position="866"/>
    </location>
</feature>
<dbReference type="GeneID" id="111601306"/>
<dbReference type="PROSITE" id="PS00022">
    <property type="entry name" value="EGF_1"/>
    <property type="match status" value="1"/>
</dbReference>
<dbReference type="PROSITE" id="PS50026">
    <property type="entry name" value="EGF_3"/>
    <property type="match status" value="1"/>
</dbReference>
<feature type="disulfide bond" evidence="7">
    <location>
        <begin position="800"/>
        <end position="809"/>
    </location>
</feature>
<feature type="transmembrane region" description="Helical" evidence="9">
    <location>
        <begin position="878"/>
        <end position="903"/>
    </location>
</feature>
<evidence type="ECO:0000256" key="1">
    <source>
        <dbReference type="ARBA" id="ARBA00004651"/>
    </source>
</evidence>
<organism evidence="12 15">
    <name type="scientific">Drosophila hydei</name>
    <name type="common">Fruit fly</name>
    <dbReference type="NCBI Taxonomy" id="7224"/>
    <lineage>
        <taxon>Eukaryota</taxon>
        <taxon>Metazoa</taxon>
        <taxon>Ecdysozoa</taxon>
        <taxon>Arthropoda</taxon>
        <taxon>Hexapoda</taxon>
        <taxon>Insecta</taxon>
        <taxon>Pterygota</taxon>
        <taxon>Neoptera</taxon>
        <taxon>Endopterygota</taxon>
        <taxon>Diptera</taxon>
        <taxon>Brachycera</taxon>
        <taxon>Muscomorpha</taxon>
        <taxon>Ephydroidea</taxon>
        <taxon>Drosophilidae</taxon>
        <taxon>Drosophila</taxon>
    </lineage>
</organism>
<dbReference type="KEGG" id="dhe:111601306"/>
<dbReference type="RefSeq" id="XP_030081577.1">
    <property type="nucleotide sequence ID" value="XM_030225717.1"/>
</dbReference>
<evidence type="ECO:0000256" key="5">
    <source>
        <dbReference type="ARBA" id="ARBA00022989"/>
    </source>
</evidence>
<keyword evidence="4 9" id="KW-0812">Transmembrane</keyword>
<feature type="transmembrane region" description="Helical" evidence="9">
    <location>
        <begin position="819"/>
        <end position="840"/>
    </location>
</feature>
<evidence type="ECO:0000256" key="3">
    <source>
        <dbReference type="ARBA" id="ARBA00022475"/>
    </source>
</evidence>
<comment type="subcellular location">
    <subcellularLocation>
        <location evidence="1">Cell membrane</location>
        <topology evidence="1">Multi-pass membrane protein</topology>
    </subcellularLocation>
</comment>
<dbReference type="InterPro" id="IPR000742">
    <property type="entry name" value="EGF"/>
</dbReference>
<comment type="similarity">
    <text evidence="2">Belongs to the TMEM8 family.</text>
</comment>
<dbReference type="PANTHER" id="PTHR14319:SF3">
    <property type="entry name" value="TRANSMEMBRANE PROTEIN-LIKE PROTEIN"/>
    <property type="match status" value="1"/>
</dbReference>